<feature type="signal peptide" evidence="1">
    <location>
        <begin position="1"/>
        <end position="27"/>
    </location>
</feature>
<dbReference type="GO" id="GO:0022829">
    <property type="term" value="F:wide pore channel activity"/>
    <property type="evidence" value="ECO:0007669"/>
    <property type="project" value="TreeGrafter"/>
</dbReference>
<protein>
    <submittedName>
        <fullName evidence="3">Si:ch211-240l19.8</fullName>
    </submittedName>
</protein>
<dbReference type="PROSITE" id="PS50004">
    <property type="entry name" value="C2"/>
    <property type="match status" value="1"/>
</dbReference>
<dbReference type="Gene3D" id="2.60.40.150">
    <property type="entry name" value="C2 domain"/>
    <property type="match status" value="1"/>
</dbReference>
<dbReference type="GO" id="GO:0016020">
    <property type="term" value="C:membrane"/>
    <property type="evidence" value="ECO:0007669"/>
    <property type="project" value="TreeGrafter"/>
</dbReference>
<dbReference type="PANTHER" id="PTHR46096">
    <property type="entry name" value="PERFORIN-1"/>
    <property type="match status" value="1"/>
</dbReference>
<dbReference type="PANTHER" id="PTHR46096:SF1">
    <property type="entry name" value="PERFORIN 1.5"/>
    <property type="match status" value="1"/>
</dbReference>
<evidence type="ECO:0000259" key="2">
    <source>
        <dbReference type="PROSITE" id="PS50004"/>
    </source>
</evidence>
<dbReference type="GO" id="GO:0001771">
    <property type="term" value="P:immunological synapse formation"/>
    <property type="evidence" value="ECO:0007669"/>
    <property type="project" value="TreeGrafter"/>
</dbReference>
<reference evidence="3" key="2">
    <citation type="submission" date="2025-09" db="UniProtKB">
        <authorList>
            <consortium name="Ensembl"/>
        </authorList>
    </citation>
    <scope>IDENTIFICATION</scope>
</reference>
<dbReference type="SMART" id="SM00239">
    <property type="entry name" value="C2"/>
    <property type="match status" value="1"/>
</dbReference>
<sequence length="135" mass="15126">MAVFLHHLRLVSLAVLILASQLDFASAAVRVSSIYARGLTGDPFGNQPDPYIKIWCGSTFGGQTEYHSDVANPSWSTVFSFPNCRVGENLKLEVWDKDLIFDDYLGMCTKRLSRGVFTAVCSLNKGTLYYTYNVW</sequence>
<evidence type="ECO:0000313" key="3">
    <source>
        <dbReference type="Ensembl" id="ENSSRHP00000102084.1"/>
    </source>
</evidence>
<feature type="chain" id="PRO_5025599826" evidence="1">
    <location>
        <begin position="28"/>
        <end position="135"/>
    </location>
</feature>
<dbReference type="InterPro" id="IPR035892">
    <property type="entry name" value="C2_domain_sf"/>
</dbReference>
<feature type="domain" description="C2" evidence="2">
    <location>
        <begin position="9"/>
        <end position="125"/>
    </location>
</feature>
<dbReference type="Proteomes" id="UP000472270">
    <property type="component" value="Unassembled WGS sequence"/>
</dbReference>
<organism evidence="3 4">
    <name type="scientific">Sinocyclocheilus rhinocerous</name>
    <dbReference type="NCBI Taxonomy" id="307959"/>
    <lineage>
        <taxon>Eukaryota</taxon>
        <taxon>Metazoa</taxon>
        <taxon>Chordata</taxon>
        <taxon>Craniata</taxon>
        <taxon>Vertebrata</taxon>
        <taxon>Euteleostomi</taxon>
        <taxon>Actinopterygii</taxon>
        <taxon>Neopterygii</taxon>
        <taxon>Teleostei</taxon>
        <taxon>Ostariophysi</taxon>
        <taxon>Cypriniformes</taxon>
        <taxon>Cyprinidae</taxon>
        <taxon>Cyprininae</taxon>
        <taxon>Sinocyclocheilus</taxon>
    </lineage>
</organism>
<evidence type="ECO:0000313" key="4">
    <source>
        <dbReference type="Proteomes" id="UP000472270"/>
    </source>
</evidence>
<name>A0A673NER4_9TELE</name>
<dbReference type="GO" id="GO:0051607">
    <property type="term" value="P:defense response to virus"/>
    <property type="evidence" value="ECO:0007669"/>
    <property type="project" value="TreeGrafter"/>
</dbReference>
<accession>A0A673NER4</accession>
<dbReference type="Pfam" id="PF00168">
    <property type="entry name" value="C2"/>
    <property type="match status" value="1"/>
</dbReference>
<dbReference type="Ensembl" id="ENSSRHT00000104839.1">
    <property type="protein sequence ID" value="ENSSRHP00000102084.1"/>
    <property type="gene ID" value="ENSSRHG00000049994.1"/>
</dbReference>
<evidence type="ECO:0000256" key="1">
    <source>
        <dbReference type="SAM" id="SignalP"/>
    </source>
</evidence>
<dbReference type="GO" id="GO:0001913">
    <property type="term" value="P:T cell mediated cytotoxicity"/>
    <property type="evidence" value="ECO:0007669"/>
    <property type="project" value="TreeGrafter"/>
</dbReference>
<dbReference type="CDD" id="cd00030">
    <property type="entry name" value="C2"/>
    <property type="match status" value="1"/>
</dbReference>
<dbReference type="InterPro" id="IPR052784">
    <property type="entry name" value="Perforin-1_pore-forming"/>
</dbReference>
<dbReference type="InterPro" id="IPR000008">
    <property type="entry name" value="C2_dom"/>
</dbReference>
<dbReference type="SUPFAM" id="SSF49562">
    <property type="entry name" value="C2 domain (Calcium/lipid-binding domain, CaLB)"/>
    <property type="match status" value="1"/>
</dbReference>
<keyword evidence="4" id="KW-1185">Reference proteome</keyword>
<dbReference type="AlphaFoldDB" id="A0A673NER4"/>
<reference evidence="3" key="1">
    <citation type="submission" date="2025-08" db="UniProtKB">
        <authorList>
            <consortium name="Ensembl"/>
        </authorList>
    </citation>
    <scope>IDENTIFICATION</scope>
</reference>
<proteinExistence type="predicted"/>
<keyword evidence="1" id="KW-0732">Signal</keyword>